<reference evidence="3" key="1">
    <citation type="journal article" date="2019" name="Int. J. Syst. Evol. Microbiol.">
        <title>The Global Catalogue of Microorganisms (GCM) 10K type strain sequencing project: providing services to taxonomists for standard genome sequencing and annotation.</title>
        <authorList>
            <consortium name="The Broad Institute Genomics Platform"/>
            <consortium name="The Broad Institute Genome Sequencing Center for Infectious Disease"/>
            <person name="Wu L."/>
            <person name="Ma J."/>
        </authorList>
    </citation>
    <scope>NUCLEOTIDE SEQUENCE [LARGE SCALE GENOMIC DNA]</scope>
    <source>
        <strain evidence="3">JCM 3369</strain>
    </source>
</reference>
<accession>A0ABV9D5B0</accession>
<name>A0ABV9D5B0_9MICO</name>
<dbReference type="InterPro" id="IPR019236">
    <property type="entry name" value="APP1_cat"/>
</dbReference>
<dbReference type="Proteomes" id="UP001595955">
    <property type="component" value="Unassembled WGS sequence"/>
</dbReference>
<gene>
    <name evidence="2" type="ORF">ACFO3F_00090</name>
</gene>
<proteinExistence type="predicted"/>
<protein>
    <submittedName>
        <fullName evidence="2">App1 family protein</fullName>
    </submittedName>
</protein>
<comment type="caution">
    <text evidence="2">The sequence shown here is derived from an EMBL/GenBank/DDBJ whole genome shotgun (WGS) entry which is preliminary data.</text>
</comment>
<dbReference type="PANTHER" id="PTHR28208">
    <property type="entry name" value="PHOSPHATIDATE PHOSPHATASE APP1"/>
    <property type="match status" value="1"/>
</dbReference>
<organism evidence="2 3">
    <name type="scientific">Georgenia faecalis</name>
    <dbReference type="NCBI Taxonomy" id="2483799"/>
    <lineage>
        <taxon>Bacteria</taxon>
        <taxon>Bacillati</taxon>
        <taxon>Actinomycetota</taxon>
        <taxon>Actinomycetes</taxon>
        <taxon>Micrococcales</taxon>
        <taxon>Bogoriellaceae</taxon>
        <taxon>Georgenia</taxon>
    </lineage>
</organism>
<dbReference type="InterPro" id="IPR052935">
    <property type="entry name" value="Mg2+_PAP"/>
</dbReference>
<feature type="domain" description="Phosphatidate phosphatase APP1 catalytic" evidence="1">
    <location>
        <begin position="151"/>
        <end position="302"/>
    </location>
</feature>
<evidence type="ECO:0000313" key="2">
    <source>
        <dbReference type="EMBL" id="MFC4553641.1"/>
    </source>
</evidence>
<dbReference type="EMBL" id="JBHSGF010000001">
    <property type="protein sequence ID" value="MFC4553641.1"/>
    <property type="molecule type" value="Genomic_DNA"/>
</dbReference>
<sequence length="355" mass="38893">MVLSQSGAALEDALNRRLVPFLRRRGWAPRTVSFTGYGSPDSLRVLGRVLLARPGETSTSADVSASSRELDEAEEAQRGWRSFMTAQVAHLPVVVRAGEREFHTRTDRGGYIDLLVPGHGLPPGWHDITIEAKAAEPVSARVLVVAADVRFGLVSDIDDTVMVTYLPRPFIAAWNTFVRHSNARKPVPGMAALYRDVLADHPGAPIFYLSTGAWNVVPTLTKFMRRHDFPLGPMLMTDWGPTNTGWFRSGQEHKRTALRRLVIEFPDIQWLLVGDDGQHDPLIYGELAREHPDHVAAIAIRELTAAEQVLAHGTPNAPEEPATSRQAQREHAVTVVSGPDGEALADALRGALPSA</sequence>
<dbReference type="PANTHER" id="PTHR28208:SF3">
    <property type="entry name" value="PHOSPHATIDATE PHOSPHATASE APP1"/>
    <property type="match status" value="1"/>
</dbReference>
<dbReference type="Pfam" id="PF09949">
    <property type="entry name" value="APP1_cat"/>
    <property type="match status" value="1"/>
</dbReference>
<keyword evidence="3" id="KW-1185">Reference proteome</keyword>
<evidence type="ECO:0000313" key="3">
    <source>
        <dbReference type="Proteomes" id="UP001595955"/>
    </source>
</evidence>
<evidence type="ECO:0000259" key="1">
    <source>
        <dbReference type="Pfam" id="PF09949"/>
    </source>
</evidence>
<dbReference type="RefSeq" id="WP_122822888.1">
    <property type="nucleotide sequence ID" value="NZ_CP033325.1"/>
</dbReference>